<keyword evidence="2" id="KW-1185">Reference proteome</keyword>
<proteinExistence type="predicted"/>
<organism evidence="1 2">
    <name type="scientific">Pseudomonas aestuarii</name>
    <dbReference type="NCBI Taxonomy" id="3018340"/>
    <lineage>
        <taxon>Bacteria</taxon>
        <taxon>Pseudomonadati</taxon>
        <taxon>Pseudomonadota</taxon>
        <taxon>Gammaproteobacteria</taxon>
        <taxon>Pseudomonadales</taxon>
        <taxon>Pseudomonadaceae</taxon>
        <taxon>Pseudomonas</taxon>
    </lineage>
</organism>
<accession>A0ABT4XEA3</accession>
<reference evidence="1 2" key="1">
    <citation type="submission" date="2023-01" db="EMBL/GenBank/DDBJ databases">
        <title>Pseudomonas SA3-5T sp. nov., isolated from tidal flat sediment.</title>
        <authorList>
            <person name="Kim H.S."/>
            <person name="Kim J.-S."/>
            <person name="Suh M.K."/>
            <person name="Eom M.K."/>
            <person name="Lee J.-S."/>
        </authorList>
    </citation>
    <scope>NUCLEOTIDE SEQUENCE [LARGE SCALE GENOMIC DNA]</scope>
    <source>
        <strain evidence="1 2">SA3-5</strain>
    </source>
</reference>
<comment type="caution">
    <text evidence="1">The sequence shown here is derived from an EMBL/GenBank/DDBJ whole genome shotgun (WGS) entry which is preliminary data.</text>
</comment>
<dbReference type="RefSeq" id="WP_271347435.1">
    <property type="nucleotide sequence ID" value="NZ_JAQJZJ010000003.1"/>
</dbReference>
<dbReference type="EMBL" id="JAQJZJ010000003">
    <property type="protein sequence ID" value="MDA7086533.1"/>
    <property type="molecule type" value="Genomic_DNA"/>
</dbReference>
<gene>
    <name evidence="1" type="ORF">PH586_09095</name>
</gene>
<evidence type="ECO:0000313" key="1">
    <source>
        <dbReference type="EMBL" id="MDA7086533.1"/>
    </source>
</evidence>
<protein>
    <recommendedName>
        <fullName evidence="3">DUF551 domain-containing protein</fullName>
    </recommendedName>
</protein>
<sequence length="219" mass="23984">MQVNQPQGGDAETSTPRYDTIVIRGAKGETVPKEVDGGEVVAWSRGHELAAMDALQELVEDLAAGNCHQPAHLTQGAAEALNLMRRRRAIGWDADEPEQPPADWKTAVARAEATARLVFGAADPDTMQAIDYMAGLMLANEPVAPSKWTHDQPTQPGAYWIRGNLLQADALVQVELVDGVLWSNLHQVNTEKRYEYGFTIQQLSEDFEWLGPLAPMGGR</sequence>
<evidence type="ECO:0008006" key="3">
    <source>
        <dbReference type="Google" id="ProtNLM"/>
    </source>
</evidence>
<dbReference type="Proteomes" id="UP001212042">
    <property type="component" value="Unassembled WGS sequence"/>
</dbReference>
<evidence type="ECO:0000313" key="2">
    <source>
        <dbReference type="Proteomes" id="UP001212042"/>
    </source>
</evidence>
<name>A0ABT4XEA3_9PSED</name>